<feature type="transmembrane region" description="Helical" evidence="8">
    <location>
        <begin position="48"/>
        <end position="70"/>
    </location>
</feature>
<evidence type="ECO:0000256" key="4">
    <source>
        <dbReference type="ARBA" id="ARBA00022692"/>
    </source>
</evidence>
<evidence type="ECO:0000256" key="5">
    <source>
        <dbReference type="ARBA" id="ARBA00023136"/>
    </source>
</evidence>
<keyword evidence="6 7" id="KW-0998">Cell outer membrane</keyword>
<comment type="subcellular location">
    <subcellularLocation>
        <location evidence="1 7">Cell outer membrane</location>
        <topology evidence="1 7">Multi-pass membrane protein</topology>
    </subcellularLocation>
</comment>
<evidence type="ECO:0000256" key="7">
    <source>
        <dbReference type="PROSITE-ProRule" id="PRU01360"/>
    </source>
</evidence>
<comment type="similarity">
    <text evidence="7">Belongs to the TonB-dependent receptor family.</text>
</comment>
<feature type="domain" description="Secretin/TonB short N-terminal" evidence="9">
    <location>
        <begin position="95"/>
        <end position="146"/>
    </location>
</feature>
<evidence type="ECO:0000256" key="3">
    <source>
        <dbReference type="ARBA" id="ARBA00022452"/>
    </source>
</evidence>
<dbReference type="NCBIfam" id="TIGR04056">
    <property type="entry name" value="OMP_RagA_SusC"/>
    <property type="match status" value="1"/>
</dbReference>
<dbReference type="Pfam" id="PF07660">
    <property type="entry name" value="STN"/>
    <property type="match status" value="1"/>
</dbReference>
<evidence type="ECO:0000313" key="10">
    <source>
        <dbReference type="EMBL" id="RYU92123.1"/>
    </source>
</evidence>
<dbReference type="GO" id="GO:0009279">
    <property type="term" value="C:cell outer membrane"/>
    <property type="evidence" value="ECO:0007669"/>
    <property type="project" value="UniProtKB-SubCell"/>
</dbReference>
<dbReference type="Gene3D" id="2.170.130.10">
    <property type="entry name" value="TonB-dependent receptor, plug domain"/>
    <property type="match status" value="1"/>
</dbReference>
<dbReference type="InterPro" id="IPR008969">
    <property type="entry name" value="CarboxyPept-like_regulatory"/>
</dbReference>
<dbReference type="SUPFAM" id="SSF49464">
    <property type="entry name" value="Carboxypeptidase regulatory domain-like"/>
    <property type="match status" value="1"/>
</dbReference>
<dbReference type="EMBL" id="SEWG01000001">
    <property type="protein sequence ID" value="RYU92123.1"/>
    <property type="molecule type" value="Genomic_DNA"/>
</dbReference>
<dbReference type="InterPro" id="IPR036942">
    <property type="entry name" value="Beta-barrel_TonB_sf"/>
</dbReference>
<dbReference type="InterPro" id="IPR011662">
    <property type="entry name" value="Secretin/TonB_short_N"/>
</dbReference>
<dbReference type="InterPro" id="IPR037066">
    <property type="entry name" value="Plug_dom_sf"/>
</dbReference>
<dbReference type="AlphaFoldDB" id="A0A4Q5LRW9"/>
<sequence>MRRAITICENCLLTNPKTYKNMLLTFNYVKNRSKLLQQLNATVKQTFLIMKITAFILLVACLHVSAVSIAQKITLRQKDASLEKVFNQIRKQSNYNFIYTTDAINKAKAVTIDVQNASIETVLSLCFKDQPLNYSVVDNVVIVKEIPPANKGIAAVVPDKISGKVIDEKGQPVAGASVSVKGTTRGVISDANGGFTIDAVKGEVLLISFIGLESKEITITDTNPLQVTLSESTKQLNQVVVTALGIKKEKRAIGYSTTELGGEKFTQSRETNIGNALTGQVAGVSVAGISTGPSGSSRVIIRGNSSLKGRNQPLYVVDGIPLDNTNQGFAGAYGGSDFGDGLSTINPDDILSIQVLKGVAASALYGYRGGNGAILITTKSGSKTGGIGVELNNNLTFNSVVDLRDDIQYEYGQGYNGVKPTTAGASSGGSLASWGAKIDNSPFVDFDGNPRTYSAQRDNYKNFFKTGITNQTSVAVSGGNDKGHFRLGLSNLYLTQVLPNSNMKQQGINYNSEYNVTPRLTVSLNANYVFEQVKNRPSFSDSPGNAIATLNYLGSTFDVRWLKDAVDANGNEKIPNTDDQYTNNPYFVTQYFQNKTARNRLTGGLTLKYKFTDWLSLQGQVTRDGYVLDRTEITPTGTAFMFGDNGFLTQIKTDYHELNYNFLFDLNKTIGNFKLHGNLGGNSQDNVSSTGGIYGAGPFQVPYFYSPSNIVNKPFNYNYYRYKVNSFFGSFDIGYKSWLYLTVTGRNDWFSTLSPQSNNYFYPSVSGSFVFSDALKMPSWVSFGKLRASYANSSNGTDPYQNLLTYHLEGYGINGQPIANINQTKIPNKNLRPVEISEKEIGLNMQFANNRFGFDVAVYDKRTTNDILDVAVSSASSYLSNVVNIGKLRNRGVELLLNATPVRSETFSWNTSFNIAVNDNKVLALTPPDNNPVPVNDDNYARWGDAVSIQHIVGLPYGQIVGNAYKRDAQGNIVYDADGFPLASSDTPVPLGSAIYKTTGGFNNDVRYKNVTLSFLFDFKYGAKIYSGTNVLYYSNGQHVKTLQGREEGYVGPGVTESGQPNTKAVRPQDYFYQITTGDHQISEEFVYDASFIKLRSVSLGFAVPQKWLQNSFVKSMNVSVVGRNLAILMKHTPNIDPESNLNNTNAQGLELSGYPSVRSIGFNLNAKF</sequence>
<proteinExistence type="inferred from homology"/>
<keyword evidence="11" id="KW-1185">Reference proteome</keyword>
<evidence type="ECO:0000256" key="8">
    <source>
        <dbReference type="SAM" id="Phobius"/>
    </source>
</evidence>
<dbReference type="FunFam" id="2.170.130.10:FF:000023">
    <property type="entry name" value="SusC/RagA family TonB-linked outer membrane protein"/>
    <property type="match status" value="1"/>
</dbReference>
<dbReference type="Pfam" id="PF07715">
    <property type="entry name" value="Plug"/>
    <property type="match status" value="1"/>
</dbReference>
<dbReference type="Gene3D" id="2.60.40.1120">
    <property type="entry name" value="Carboxypeptidase-like, regulatory domain"/>
    <property type="match status" value="1"/>
</dbReference>
<evidence type="ECO:0000256" key="6">
    <source>
        <dbReference type="ARBA" id="ARBA00023237"/>
    </source>
</evidence>
<evidence type="ECO:0000256" key="1">
    <source>
        <dbReference type="ARBA" id="ARBA00004571"/>
    </source>
</evidence>
<dbReference type="InterPro" id="IPR039426">
    <property type="entry name" value="TonB-dep_rcpt-like"/>
</dbReference>
<keyword evidence="2 7" id="KW-0813">Transport</keyword>
<organism evidence="10 11">
    <name type="scientific">Mucilaginibacter terrigena</name>
    <dbReference type="NCBI Taxonomy" id="2492395"/>
    <lineage>
        <taxon>Bacteria</taxon>
        <taxon>Pseudomonadati</taxon>
        <taxon>Bacteroidota</taxon>
        <taxon>Sphingobacteriia</taxon>
        <taxon>Sphingobacteriales</taxon>
        <taxon>Sphingobacteriaceae</taxon>
        <taxon>Mucilaginibacter</taxon>
    </lineage>
</organism>
<dbReference type="Pfam" id="PF13715">
    <property type="entry name" value="CarbopepD_reg_2"/>
    <property type="match status" value="1"/>
</dbReference>
<dbReference type="Gene3D" id="2.40.170.20">
    <property type="entry name" value="TonB-dependent receptor, beta-barrel domain"/>
    <property type="match status" value="1"/>
</dbReference>
<evidence type="ECO:0000313" key="11">
    <source>
        <dbReference type="Proteomes" id="UP000293331"/>
    </source>
</evidence>
<keyword evidence="4 7" id="KW-0812">Transmembrane</keyword>
<name>A0A4Q5LRW9_9SPHI</name>
<dbReference type="InterPro" id="IPR023996">
    <property type="entry name" value="TonB-dep_OMP_SusC/RagA"/>
</dbReference>
<keyword evidence="5 7" id="KW-0472">Membrane</keyword>
<gene>
    <name evidence="10" type="ORF">EWM62_01385</name>
</gene>
<keyword evidence="3 7" id="KW-1134">Transmembrane beta strand</keyword>
<protein>
    <submittedName>
        <fullName evidence="10">SusC/RagA family TonB-linked outer membrane protein</fullName>
    </submittedName>
</protein>
<dbReference type="OrthoDB" id="9768177at2"/>
<dbReference type="Proteomes" id="UP000293331">
    <property type="component" value="Unassembled WGS sequence"/>
</dbReference>
<dbReference type="InterPro" id="IPR012910">
    <property type="entry name" value="Plug_dom"/>
</dbReference>
<evidence type="ECO:0000256" key="2">
    <source>
        <dbReference type="ARBA" id="ARBA00022448"/>
    </source>
</evidence>
<dbReference type="SMART" id="SM00965">
    <property type="entry name" value="STN"/>
    <property type="match status" value="1"/>
</dbReference>
<reference evidence="10 11" key="1">
    <citation type="submission" date="2019-02" db="EMBL/GenBank/DDBJ databases">
        <title>Bacterial novel species Mucilaginibacter sp. 17JY9-4 isolated from soil.</title>
        <authorList>
            <person name="Jung H.-Y."/>
        </authorList>
    </citation>
    <scope>NUCLEOTIDE SEQUENCE [LARGE SCALE GENOMIC DNA]</scope>
    <source>
        <strain evidence="10 11">17JY9-4</strain>
    </source>
</reference>
<accession>A0A4Q5LRW9</accession>
<keyword evidence="8" id="KW-1133">Transmembrane helix</keyword>
<dbReference type="PROSITE" id="PS52016">
    <property type="entry name" value="TONB_DEPENDENT_REC_3"/>
    <property type="match status" value="1"/>
</dbReference>
<comment type="caution">
    <text evidence="10">The sequence shown here is derived from an EMBL/GenBank/DDBJ whole genome shotgun (WGS) entry which is preliminary data.</text>
</comment>
<evidence type="ECO:0000259" key="9">
    <source>
        <dbReference type="SMART" id="SM00965"/>
    </source>
</evidence>
<dbReference type="SUPFAM" id="SSF56935">
    <property type="entry name" value="Porins"/>
    <property type="match status" value="1"/>
</dbReference>